<evidence type="ECO:0000313" key="2">
    <source>
        <dbReference type="Proteomes" id="UP000776276"/>
    </source>
</evidence>
<accession>A0ABS6BGU0</accession>
<dbReference type="Proteomes" id="UP000776276">
    <property type="component" value="Unassembled WGS sequence"/>
</dbReference>
<comment type="caution">
    <text evidence="1">The sequence shown here is derived from an EMBL/GenBank/DDBJ whole genome shotgun (WGS) entry which is preliminary data.</text>
</comment>
<dbReference type="RefSeq" id="WP_216322082.1">
    <property type="nucleotide sequence ID" value="NZ_JAHKRT010000003.1"/>
</dbReference>
<protein>
    <submittedName>
        <fullName evidence="1">Uncharacterized protein</fullName>
    </submittedName>
</protein>
<keyword evidence="2" id="KW-1185">Reference proteome</keyword>
<sequence length="70" mass="7987">MTATTLTVLARSYLHAEDIIHIEARKIGLPIDAKCTMSRTLPSGHTEYSVEIRAERPEDLAYLRRYCPQI</sequence>
<organism evidence="1 2">
    <name type="scientific">Sphingomonas quercus</name>
    <dbReference type="NCBI Taxonomy" id="2842451"/>
    <lineage>
        <taxon>Bacteria</taxon>
        <taxon>Pseudomonadati</taxon>
        <taxon>Pseudomonadota</taxon>
        <taxon>Alphaproteobacteria</taxon>
        <taxon>Sphingomonadales</taxon>
        <taxon>Sphingomonadaceae</taxon>
        <taxon>Sphingomonas</taxon>
    </lineage>
</organism>
<dbReference type="EMBL" id="JAHKRT010000003">
    <property type="protein sequence ID" value="MBU3077513.1"/>
    <property type="molecule type" value="Genomic_DNA"/>
</dbReference>
<evidence type="ECO:0000313" key="1">
    <source>
        <dbReference type="EMBL" id="MBU3077513.1"/>
    </source>
</evidence>
<proteinExistence type="predicted"/>
<reference evidence="1 2" key="1">
    <citation type="submission" date="2021-06" db="EMBL/GenBank/DDBJ databases">
        <title>Sphingomonas sp. XMGL2, whole genome shotgun sequencing project.</title>
        <authorList>
            <person name="Zhao G."/>
            <person name="Shen L."/>
        </authorList>
    </citation>
    <scope>NUCLEOTIDE SEQUENCE [LARGE SCALE GENOMIC DNA]</scope>
    <source>
        <strain evidence="1 2">XMGL2</strain>
    </source>
</reference>
<gene>
    <name evidence="1" type="ORF">KOF26_06495</name>
</gene>
<name>A0ABS6BGU0_9SPHN</name>